<gene>
    <name evidence="1" type="ORF">M2280_000120</name>
</gene>
<reference evidence="1 2" key="1">
    <citation type="submission" date="2023-04" db="EMBL/GenBank/DDBJ databases">
        <title>Forest soil microbial communities from Buena Vista Peninsula, Colon Province, Panama.</title>
        <authorList>
            <person name="Bouskill N."/>
        </authorList>
    </citation>
    <scope>NUCLEOTIDE SEQUENCE [LARGE SCALE GENOMIC DNA]</scope>
    <source>
        <strain evidence="1 2">CFH S0262</strain>
    </source>
</reference>
<dbReference type="RefSeq" id="WP_280758332.1">
    <property type="nucleotide sequence ID" value="NZ_JARXVC010000001.1"/>
</dbReference>
<sequence>MARHIEHSAQYPHPVAELHAALTDERYWHARLEKVGGPGARLDSITLGDGTIDVAMTQSVPAEHLPAVVTKIRPGDLIIKRTESWGALQGDRAEGTFSAEVEGAPGQLRGTMTLTAKGDGSLLVMDGEVEVKLPLIGSKVEAVIAGQVLELLDAEEDFTGQWTTTT</sequence>
<keyword evidence="2" id="KW-1185">Reference proteome</keyword>
<evidence type="ECO:0008006" key="3">
    <source>
        <dbReference type="Google" id="ProtNLM"/>
    </source>
</evidence>
<evidence type="ECO:0000313" key="1">
    <source>
        <dbReference type="EMBL" id="MDH6278915.1"/>
    </source>
</evidence>
<dbReference type="InterPro" id="IPR019639">
    <property type="entry name" value="DUF2505"/>
</dbReference>
<protein>
    <recommendedName>
        <fullName evidence="3">DUF2505 domain-containing protein</fullName>
    </recommendedName>
</protein>
<accession>A0ABT6M4T7</accession>
<dbReference type="SUPFAM" id="SSF55961">
    <property type="entry name" value="Bet v1-like"/>
    <property type="match status" value="1"/>
</dbReference>
<evidence type="ECO:0000313" key="2">
    <source>
        <dbReference type="Proteomes" id="UP001160334"/>
    </source>
</evidence>
<dbReference type="Pfam" id="PF10698">
    <property type="entry name" value="DUF2505"/>
    <property type="match status" value="1"/>
</dbReference>
<organism evidence="1 2">
    <name type="scientific">Prescottella agglutinans</name>
    <dbReference type="NCBI Taxonomy" id="1644129"/>
    <lineage>
        <taxon>Bacteria</taxon>
        <taxon>Bacillati</taxon>
        <taxon>Actinomycetota</taxon>
        <taxon>Actinomycetes</taxon>
        <taxon>Mycobacteriales</taxon>
        <taxon>Nocardiaceae</taxon>
        <taxon>Prescottella</taxon>
    </lineage>
</organism>
<dbReference type="Proteomes" id="UP001160334">
    <property type="component" value="Unassembled WGS sequence"/>
</dbReference>
<dbReference type="EMBL" id="JARXVC010000001">
    <property type="protein sequence ID" value="MDH6278915.1"/>
    <property type="molecule type" value="Genomic_DNA"/>
</dbReference>
<proteinExistence type="predicted"/>
<name>A0ABT6M4T7_9NOCA</name>
<comment type="caution">
    <text evidence="1">The sequence shown here is derived from an EMBL/GenBank/DDBJ whole genome shotgun (WGS) entry which is preliminary data.</text>
</comment>